<dbReference type="InterPro" id="IPR017972">
    <property type="entry name" value="Cyt_P450_CS"/>
</dbReference>
<evidence type="ECO:0000256" key="3">
    <source>
        <dbReference type="ARBA" id="ARBA00022617"/>
    </source>
</evidence>
<dbReference type="Gene3D" id="1.10.630.10">
    <property type="entry name" value="Cytochrome P450"/>
    <property type="match status" value="1"/>
</dbReference>
<comment type="cofactor">
    <cofactor evidence="1">
        <name>heme</name>
        <dbReference type="ChEBI" id="CHEBI:30413"/>
    </cofactor>
</comment>
<dbReference type="GO" id="GO:0005506">
    <property type="term" value="F:iron ion binding"/>
    <property type="evidence" value="ECO:0007669"/>
    <property type="project" value="InterPro"/>
</dbReference>
<dbReference type="EMBL" id="UIGB01000001">
    <property type="protein sequence ID" value="SUU83759.1"/>
    <property type="molecule type" value="Genomic_DNA"/>
</dbReference>
<dbReference type="RefSeq" id="WP_002718538.1">
    <property type="nucleotide sequence ID" value="NZ_UFSI01000001.1"/>
</dbReference>
<evidence type="ECO:0000256" key="9">
    <source>
        <dbReference type="RuleBase" id="RU000461"/>
    </source>
</evidence>
<evidence type="ECO:0000313" key="10">
    <source>
        <dbReference type="EMBL" id="SUU83759.1"/>
    </source>
</evidence>
<dbReference type="InterPro" id="IPR036396">
    <property type="entry name" value="Cyt_P450_sf"/>
</dbReference>
<name>A0A380W592_AFIFE</name>
<comment type="similarity">
    <text evidence="2 9">Belongs to the cytochrome P450 family.</text>
</comment>
<dbReference type="SUPFAM" id="SSF48264">
    <property type="entry name" value="Cytochrome P450"/>
    <property type="match status" value="1"/>
</dbReference>
<dbReference type="Proteomes" id="UP000254343">
    <property type="component" value="Unassembled WGS sequence"/>
</dbReference>
<keyword evidence="3 9" id="KW-0349">Heme</keyword>
<evidence type="ECO:0000256" key="4">
    <source>
        <dbReference type="ARBA" id="ARBA00022723"/>
    </source>
</evidence>
<dbReference type="InterPro" id="IPR001128">
    <property type="entry name" value="Cyt_P450"/>
</dbReference>
<gene>
    <name evidence="10" type="primary">bioI</name>
    <name evidence="10" type="ORF">NCTC12722_00938</name>
</gene>
<evidence type="ECO:0000256" key="8">
    <source>
        <dbReference type="ARBA" id="ARBA00043906"/>
    </source>
</evidence>
<dbReference type="GO" id="GO:0016705">
    <property type="term" value="F:oxidoreductase activity, acting on paired donors, with incorporation or reduction of molecular oxygen"/>
    <property type="evidence" value="ECO:0007669"/>
    <property type="project" value="InterPro"/>
</dbReference>
<keyword evidence="6 9" id="KW-0408">Iron</keyword>
<evidence type="ECO:0000256" key="6">
    <source>
        <dbReference type="ARBA" id="ARBA00023004"/>
    </source>
</evidence>
<protein>
    <submittedName>
        <fullName evidence="10">Biotin biosynthesis cytochrome P450</fullName>
        <ecNumber evidence="10">1.14.-.-</ecNumber>
    </submittedName>
</protein>
<dbReference type="GO" id="GO:0020037">
    <property type="term" value="F:heme binding"/>
    <property type="evidence" value="ECO:0007669"/>
    <property type="project" value="InterPro"/>
</dbReference>
<sequence>MSPEAIADPESYFGRLRDEDPVHWNEQRKMWIVTRYDDVVWACRQPQLFSSDKLGFNVKELPEKDRARYEQKFSPIYKAYANWLSAVDNPLHDHIRLIVNQVWTPAQVEKRRASIRQLVHGLLDEIESKDDIDFIRDFTLPLPIKVILDFLGFPHQDWKEIKKHSDSWLFYHFGGGTDEARWQSGMDGIEGLTRYAEPRVKERRANPTDDYISGLIKAEWKGDRLTDEEIIVHCANLLFSGHETTTNLLANGLHLLLSNRDQWDRLCANQSLIPTAVEEIIRMEGAIKSMLRYALEDVELKGKKIHKGDLVLLVNAAANRDAAKYANPQQMDVGRRPNAHLGFGQGIHICLGAPLVRVEAHEAYSALTQRFPQMKLAADTFEYHAILRGRALKKLPVKLK</sequence>
<keyword evidence="4 9" id="KW-0479">Metal-binding</keyword>
<dbReference type="InterPro" id="IPR002397">
    <property type="entry name" value="Cyt_P450_B"/>
</dbReference>
<dbReference type="EC" id="1.14.-.-" evidence="10"/>
<keyword evidence="7 9" id="KW-0503">Monooxygenase</keyword>
<dbReference type="Pfam" id="PF00067">
    <property type="entry name" value="p450"/>
    <property type="match status" value="1"/>
</dbReference>
<dbReference type="GO" id="GO:0004497">
    <property type="term" value="F:monooxygenase activity"/>
    <property type="evidence" value="ECO:0007669"/>
    <property type="project" value="UniProtKB-KW"/>
</dbReference>
<dbReference type="FunFam" id="1.10.630.10:FF:000018">
    <property type="entry name" value="Cytochrome P450 monooxygenase"/>
    <property type="match status" value="1"/>
</dbReference>
<dbReference type="CDD" id="cd20625">
    <property type="entry name" value="CYP164-like"/>
    <property type="match status" value="1"/>
</dbReference>
<proteinExistence type="inferred from homology"/>
<evidence type="ECO:0000256" key="7">
    <source>
        <dbReference type="ARBA" id="ARBA00023033"/>
    </source>
</evidence>
<evidence type="ECO:0000256" key="5">
    <source>
        <dbReference type="ARBA" id="ARBA00023002"/>
    </source>
</evidence>
<keyword evidence="5 9" id="KW-0560">Oxidoreductase</keyword>
<accession>A0A380W592</accession>
<dbReference type="PANTHER" id="PTHR46696">
    <property type="entry name" value="P450, PUTATIVE (EUROFUNG)-RELATED"/>
    <property type="match status" value="1"/>
</dbReference>
<organism evidence="10 11">
    <name type="scientific">Afipia felis</name>
    <name type="common">Cat scratch disease bacillus</name>
    <dbReference type="NCBI Taxonomy" id="1035"/>
    <lineage>
        <taxon>Bacteria</taxon>
        <taxon>Pseudomonadati</taxon>
        <taxon>Pseudomonadota</taxon>
        <taxon>Alphaproteobacteria</taxon>
        <taxon>Hyphomicrobiales</taxon>
        <taxon>Nitrobacteraceae</taxon>
        <taxon>Afipia</taxon>
    </lineage>
</organism>
<evidence type="ECO:0000256" key="1">
    <source>
        <dbReference type="ARBA" id="ARBA00001971"/>
    </source>
</evidence>
<evidence type="ECO:0000256" key="2">
    <source>
        <dbReference type="ARBA" id="ARBA00010617"/>
    </source>
</evidence>
<dbReference type="PANTHER" id="PTHR46696:SF1">
    <property type="entry name" value="CYTOCHROME P450 YJIB-RELATED"/>
    <property type="match status" value="1"/>
</dbReference>
<dbReference type="AlphaFoldDB" id="A0A380W592"/>
<comment type="function">
    <text evidence="8">Cytochromes P450 are a group of heme-thiolate monooxygenases. They oxidize a variety of structurally unrelated compounds, including steroids, fatty acids, and xenobiotics.</text>
</comment>
<dbReference type="PROSITE" id="PS00086">
    <property type="entry name" value="CYTOCHROME_P450"/>
    <property type="match status" value="1"/>
</dbReference>
<evidence type="ECO:0000313" key="11">
    <source>
        <dbReference type="Proteomes" id="UP000254343"/>
    </source>
</evidence>
<reference evidence="10 11" key="1">
    <citation type="submission" date="2018-06" db="EMBL/GenBank/DDBJ databases">
        <authorList>
            <consortium name="Pathogen Informatics"/>
            <person name="Doyle S."/>
        </authorList>
    </citation>
    <scope>NUCLEOTIDE SEQUENCE [LARGE SCALE GENOMIC DNA]</scope>
    <source>
        <strain evidence="10 11">NCTC12722</strain>
    </source>
</reference>
<dbReference type="PRINTS" id="PR00359">
    <property type="entry name" value="BP450"/>
</dbReference>